<keyword evidence="3" id="KW-1185">Reference proteome</keyword>
<dbReference type="InParanoid" id="A0A4S2MRW9"/>
<dbReference type="Proteomes" id="UP000298138">
    <property type="component" value="Unassembled WGS sequence"/>
</dbReference>
<sequence>MAQCNPTSAPERASCMDTPTEDTTPVFQIPPPLVSEDDELSLQSCRKTFRDKFRHGIHRLLSCFR</sequence>
<accession>A0A4S2MRW9</accession>
<gene>
    <name evidence="2" type="ORF">EX30DRAFT_342697</name>
</gene>
<reference evidence="2 3" key="1">
    <citation type="submission" date="2019-04" db="EMBL/GenBank/DDBJ databases">
        <title>Comparative genomics and transcriptomics to analyze fruiting body development in filamentous ascomycetes.</title>
        <authorList>
            <consortium name="DOE Joint Genome Institute"/>
            <person name="Lutkenhaus R."/>
            <person name="Traeger S."/>
            <person name="Breuer J."/>
            <person name="Kuo A."/>
            <person name="Lipzen A."/>
            <person name="Pangilinan J."/>
            <person name="Dilworth D."/>
            <person name="Sandor L."/>
            <person name="Poggeler S."/>
            <person name="Barry K."/>
            <person name="Grigoriev I.V."/>
            <person name="Nowrousian M."/>
        </authorList>
    </citation>
    <scope>NUCLEOTIDE SEQUENCE [LARGE SCALE GENOMIC DNA]</scope>
    <source>
        <strain evidence="2 3">CBS 389.68</strain>
    </source>
</reference>
<organism evidence="2 3">
    <name type="scientific">Ascodesmis nigricans</name>
    <dbReference type="NCBI Taxonomy" id="341454"/>
    <lineage>
        <taxon>Eukaryota</taxon>
        <taxon>Fungi</taxon>
        <taxon>Dikarya</taxon>
        <taxon>Ascomycota</taxon>
        <taxon>Pezizomycotina</taxon>
        <taxon>Pezizomycetes</taxon>
        <taxon>Pezizales</taxon>
        <taxon>Ascodesmidaceae</taxon>
        <taxon>Ascodesmis</taxon>
    </lineage>
</organism>
<evidence type="ECO:0000256" key="1">
    <source>
        <dbReference type="SAM" id="MobiDB-lite"/>
    </source>
</evidence>
<name>A0A4S2MRW9_9PEZI</name>
<dbReference type="AlphaFoldDB" id="A0A4S2MRW9"/>
<evidence type="ECO:0000313" key="3">
    <source>
        <dbReference type="Proteomes" id="UP000298138"/>
    </source>
</evidence>
<protein>
    <submittedName>
        <fullName evidence="2">Uncharacterized protein</fullName>
    </submittedName>
</protein>
<dbReference type="EMBL" id="ML220135">
    <property type="protein sequence ID" value="TGZ79029.1"/>
    <property type="molecule type" value="Genomic_DNA"/>
</dbReference>
<proteinExistence type="predicted"/>
<feature type="region of interest" description="Disordered" evidence="1">
    <location>
        <begin position="1"/>
        <end position="26"/>
    </location>
</feature>
<evidence type="ECO:0000313" key="2">
    <source>
        <dbReference type="EMBL" id="TGZ79029.1"/>
    </source>
</evidence>